<accession>A0A445EER0</accession>
<dbReference type="PANTHER" id="PTHR46033:SF8">
    <property type="entry name" value="PROTEIN MAINTENANCE OF MERISTEMS-LIKE"/>
    <property type="match status" value="1"/>
</dbReference>
<keyword evidence="3" id="KW-1185">Reference proteome</keyword>
<organism evidence="2 3">
    <name type="scientific">Arachis hypogaea</name>
    <name type="common">Peanut</name>
    <dbReference type="NCBI Taxonomy" id="3818"/>
    <lineage>
        <taxon>Eukaryota</taxon>
        <taxon>Viridiplantae</taxon>
        <taxon>Streptophyta</taxon>
        <taxon>Embryophyta</taxon>
        <taxon>Tracheophyta</taxon>
        <taxon>Spermatophyta</taxon>
        <taxon>Magnoliopsida</taxon>
        <taxon>eudicotyledons</taxon>
        <taxon>Gunneridae</taxon>
        <taxon>Pentapetalae</taxon>
        <taxon>rosids</taxon>
        <taxon>fabids</taxon>
        <taxon>Fabales</taxon>
        <taxon>Fabaceae</taxon>
        <taxon>Papilionoideae</taxon>
        <taxon>50 kb inversion clade</taxon>
        <taxon>dalbergioids sensu lato</taxon>
        <taxon>Dalbergieae</taxon>
        <taxon>Pterocarpus clade</taxon>
        <taxon>Arachis</taxon>
    </lineage>
</organism>
<dbReference type="GO" id="GO:0010073">
    <property type="term" value="P:meristem maintenance"/>
    <property type="evidence" value="ECO:0007669"/>
    <property type="project" value="InterPro"/>
</dbReference>
<protein>
    <recommendedName>
        <fullName evidence="1">Aminotransferase-like plant mobile domain-containing protein</fullName>
    </recommendedName>
</protein>
<dbReference type="InterPro" id="IPR019557">
    <property type="entry name" value="AminoTfrase-like_pln_mobile"/>
</dbReference>
<dbReference type="Proteomes" id="UP000289738">
    <property type="component" value="Chromosome A02"/>
</dbReference>
<evidence type="ECO:0000313" key="3">
    <source>
        <dbReference type="Proteomes" id="UP000289738"/>
    </source>
</evidence>
<proteinExistence type="predicted"/>
<dbReference type="PANTHER" id="PTHR46033">
    <property type="entry name" value="PROTEIN MAIN-LIKE 2"/>
    <property type="match status" value="1"/>
</dbReference>
<evidence type="ECO:0000313" key="2">
    <source>
        <dbReference type="EMBL" id="RYR73745.1"/>
    </source>
</evidence>
<evidence type="ECO:0000259" key="1">
    <source>
        <dbReference type="Pfam" id="PF10536"/>
    </source>
</evidence>
<reference evidence="2 3" key="1">
    <citation type="submission" date="2019-01" db="EMBL/GenBank/DDBJ databases">
        <title>Sequencing of cultivated peanut Arachis hypogaea provides insights into genome evolution and oil improvement.</title>
        <authorList>
            <person name="Chen X."/>
        </authorList>
    </citation>
    <scope>NUCLEOTIDE SEQUENCE [LARGE SCALE GENOMIC DNA]</scope>
    <source>
        <strain evidence="3">cv. Fuhuasheng</strain>
        <tissue evidence="2">Leaves</tissue>
    </source>
</reference>
<name>A0A445EER0_ARAHY</name>
<dbReference type="EMBL" id="SDMP01000002">
    <property type="protein sequence ID" value="RYR73745.1"/>
    <property type="molecule type" value="Genomic_DNA"/>
</dbReference>
<dbReference type="AlphaFoldDB" id="A0A445EER0"/>
<comment type="caution">
    <text evidence="2">The sequence shown here is derived from an EMBL/GenBank/DDBJ whole genome shotgun (WGS) entry which is preliminary data.</text>
</comment>
<sequence>MKLSWIRQIRDADALDTIESIQCYVRCHILYLIGTTLFPDKLTSMVSCKYLPMLRNFSEIRSDSWGSACLVYLYKSLCQVSHYEMKEMYG</sequence>
<gene>
    <name evidence="2" type="ORF">Ahy_A02g008237</name>
</gene>
<feature type="domain" description="Aminotransferase-like plant mobile" evidence="1">
    <location>
        <begin position="8"/>
        <end position="84"/>
    </location>
</feature>
<dbReference type="InterPro" id="IPR044824">
    <property type="entry name" value="MAIN-like"/>
</dbReference>
<dbReference type="Pfam" id="PF10536">
    <property type="entry name" value="PMD"/>
    <property type="match status" value="1"/>
</dbReference>